<dbReference type="PANTHER" id="PTHR33529:SF6">
    <property type="entry name" value="YJGP_YJGQ FAMILY PERMEASE"/>
    <property type="match status" value="1"/>
</dbReference>
<dbReference type="EMBL" id="VBOX01000017">
    <property type="protein sequence ID" value="TMQ65666.1"/>
    <property type="molecule type" value="Genomic_DNA"/>
</dbReference>
<evidence type="ECO:0000256" key="2">
    <source>
        <dbReference type="ARBA" id="ARBA00022475"/>
    </source>
</evidence>
<dbReference type="Proteomes" id="UP000317366">
    <property type="component" value="Unassembled WGS sequence"/>
</dbReference>
<evidence type="ECO:0000256" key="3">
    <source>
        <dbReference type="ARBA" id="ARBA00022692"/>
    </source>
</evidence>
<proteinExistence type="predicted"/>
<dbReference type="AlphaFoldDB" id="A0A538SRH2"/>
<gene>
    <name evidence="8" type="primary">lptG</name>
    <name evidence="8" type="ORF">E6K74_07585</name>
    <name evidence="9" type="ORF">E6K77_02405</name>
</gene>
<keyword evidence="3 7" id="KW-0812">Transmembrane</keyword>
<feature type="region of interest" description="Disordered" evidence="6">
    <location>
        <begin position="1"/>
        <end position="23"/>
    </location>
</feature>
<dbReference type="InterPro" id="IPR005495">
    <property type="entry name" value="LptG/LptF_permease"/>
</dbReference>
<evidence type="ECO:0000256" key="6">
    <source>
        <dbReference type="SAM" id="MobiDB-lite"/>
    </source>
</evidence>
<evidence type="ECO:0000256" key="5">
    <source>
        <dbReference type="ARBA" id="ARBA00023136"/>
    </source>
</evidence>
<comment type="caution">
    <text evidence="8">The sequence shown here is derived from an EMBL/GenBank/DDBJ whole genome shotgun (WGS) entry which is preliminary data.</text>
</comment>
<comment type="subcellular location">
    <subcellularLocation>
        <location evidence="1">Cell membrane</location>
        <topology evidence="1">Multi-pass membrane protein</topology>
    </subcellularLocation>
</comment>
<sequence>MYRVRARRGPPGDPGAQERDRGGLHLDHLLRLLLSLPRRRGGAGRPAFLGPGGRDVDAQHRHRSDRALPDAPSRRGHTTTETPPAPSPGGVKLLDRYLVREQIGSLVLGLIFFVAIFIVVDIFEKLDSFLDNKVPLGVVAHFYLVSIPGIVTMVLPMAMLLSCLLALGQIGRHNELTAMQAAGIGLTRIVTPLYLFALMICVLVFTVNETLMPHLNAVQNRIYHGDIKRENLEGAVVRTNLAYLGSDGRTFLIRSYNIPEKTMREVVIQEIKEHTLNGRIDAESAKWEKDRWVFRQGFVRRFDRDGEHAAHFNELVIPGLKERPESFEKAEEDPKALSYWELEKYIARLKQSGSRVQKYLVELYLKISFPLTNLIVVLIGTALAIRVRRGGLALSFGLAVFISFVYYAIIRTGQALGHSGTLPPIVGAWLGNIVFGGLGLELLRRARRGM</sequence>
<evidence type="ECO:0000313" key="10">
    <source>
        <dbReference type="Proteomes" id="UP000317366"/>
    </source>
</evidence>
<evidence type="ECO:0000313" key="11">
    <source>
        <dbReference type="Proteomes" id="UP000319829"/>
    </source>
</evidence>
<dbReference type="EMBL" id="VBOU01000078">
    <property type="protein sequence ID" value="TMQ53980.1"/>
    <property type="molecule type" value="Genomic_DNA"/>
</dbReference>
<evidence type="ECO:0000313" key="9">
    <source>
        <dbReference type="EMBL" id="TMQ65666.1"/>
    </source>
</evidence>
<feature type="transmembrane region" description="Helical" evidence="7">
    <location>
        <begin position="189"/>
        <end position="207"/>
    </location>
</feature>
<feature type="transmembrane region" description="Helical" evidence="7">
    <location>
        <begin position="363"/>
        <end position="385"/>
    </location>
</feature>
<dbReference type="GO" id="GO:0015920">
    <property type="term" value="P:lipopolysaccharide transport"/>
    <property type="evidence" value="ECO:0007669"/>
    <property type="project" value="TreeGrafter"/>
</dbReference>
<feature type="transmembrane region" description="Helical" evidence="7">
    <location>
        <begin position="392"/>
        <end position="410"/>
    </location>
</feature>
<accession>A0A538SRH2</accession>
<feature type="transmembrane region" description="Helical" evidence="7">
    <location>
        <begin position="422"/>
        <end position="443"/>
    </location>
</feature>
<feature type="transmembrane region" description="Helical" evidence="7">
    <location>
        <begin position="103"/>
        <end position="123"/>
    </location>
</feature>
<feature type="region of interest" description="Disordered" evidence="6">
    <location>
        <begin position="43"/>
        <end position="88"/>
    </location>
</feature>
<evidence type="ECO:0000313" key="8">
    <source>
        <dbReference type="EMBL" id="TMQ53980.1"/>
    </source>
</evidence>
<protein>
    <submittedName>
        <fullName evidence="8">LPS export ABC transporter permease LptG</fullName>
    </submittedName>
</protein>
<keyword evidence="2" id="KW-1003">Cell membrane</keyword>
<name>A0A538SRH2_UNCEI</name>
<dbReference type="Proteomes" id="UP000319829">
    <property type="component" value="Unassembled WGS sequence"/>
</dbReference>
<reference evidence="10 11" key="1">
    <citation type="journal article" date="2019" name="Nat. Microbiol.">
        <title>Mediterranean grassland soil C-N compound turnover is dependent on rainfall and depth, and is mediated by genomically divergent microorganisms.</title>
        <authorList>
            <person name="Diamond S."/>
            <person name="Andeer P.F."/>
            <person name="Li Z."/>
            <person name="Crits-Christoph A."/>
            <person name="Burstein D."/>
            <person name="Anantharaman K."/>
            <person name="Lane K.R."/>
            <person name="Thomas B.C."/>
            <person name="Pan C."/>
            <person name="Northen T.R."/>
            <person name="Banfield J.F."/>
        </authorList>
    </citation>
    <scope>NUCLEOTIDE SEQUENCE [LARGE SCALE GENOMIC DNA]</scope>
    <source>
        <strain evidence="8">WS_4</strain>
        <strain evidence="9">WS_7</strain>
    </source>
</reference>
<evidence type="ECO:0000256" key="4">
    <source>
        <dbReference type="ARBA" id="ARBA00022989"/>
    </source>
</evidence>
<keyword evidence="4 7" id="KW-1133">Transmembrane helix</keyword>
<dbReference type="PANTHER" id="PTHR33529">
    <property type="entry name" value="SLR0882 PROTEIN-RELATED"/>
    <property type="match status" value="1"/>
</dbReference>
<keyword evidence="5 7" id="KW-0472">Membrane</keyword>
<evidence type="ECO:0000256" key="7">
    <source>
        <dbReference type="SAM" id="Phobius"/>
    </source>
</evidence>
<dbReference type="GO" id="GO:0055085">
    <property type="term" value="P:transmembrane transport"/>
    <property type="evidence" value="ECO:0007669"/>
    <property type="project" value="InterPro"/>
</dbReference>
<evidence type="ECO:0000256" key="1">
    <source>
        <dbReference type="ARBA" id="ARBA00004651"/>
    </source>
</evidence>
<dbReference type="InterPro" id="IPR030923">
    <property type="entry name" value="LptG"/>
</dbReference>
<dbReference type="GO" id="GO:0043190">
    <property type="term" value="C:ATP-binding cassette (ABC) transporter complex"/>
    <property type="evidence" value="ECO:0007669"/>
    <property type="project" value="InterPro"/>
</dbReference>
<organism evidence="8 11">
    <name type="scientific">Eiseniibacteriota bacterium</name>
    <dbReference type="NCBI Taxonomy" id="2212470"/>
    <lineage>
        <taxon>Bacteria</taxon>
        <taxon>Candidatus Eiseniibacteriota</taxon>
    </lineage>
</organism>
<feature type="transmembrane region" description="Helical" evidence="7">
    <location>
        <begin position="143"/>
        <end position="168"/>
    </location>
</feature>
<dbReference type="Pfam" id="PF03739">
    <property type="entry name" value="LptF_LptG"/>
    <property type="match status" value="1"/>
</dbReference>
<dbReference type="NCBIfam" id="TIGR04408">
    <property type="entry name" value="LptG_lptG"/>
    <property type="match status" value="1"/>
</dbReference>